<gene>
    <name evidence="3" type="ORF">ACFPJ6_00970</name>
</gene>
<keyword evidence="1" id="KW-0175">Coiled coil</keyword>
<dbReference type="RefSeq" id="WP_340266525.1">
    <property type="nucleotide sequence ID" value="NZ_JBBEOG010000001.1"/>
</dbReference>
<evidence type="ECO:0000313" key="4">
    <source>
        <dbReference type="Proteomes" id="UP001596122"/>
    </source>
</evidence>
<protein>
    <recommendedName>
        <fullName evidence="5">Secreted protein</fullName>
    </recommendedName>
</protein>
<evidence type="ECO:0000256" key="2">
    <source>
        <dbReference type="SAM" id="Phobius"/>
    </source>
</evidence>
<feature type="coiled-coil region" evidence="1">
    <location>
        <begin position="37"/>
        <end position="79"/>
    </location>
</feature>
<evidence type="ECO:0000256" key="1">
    <source>
        <dbReference type="SAM" id="Coils"/>
    </source>
</evidence>
<organism evidence="3 4">
    <name type="scientific">Aquipuribacter nitratireducens</name>
    <dbReference type="NCBI Taxonomy" id="650104"/>
    <lineage>
        <taxon>Bacteria</taxon>
        <taxon>Bacillati</taxon>
        <taxon>Actinomycetota</taxon>
        <taxon>Actinomycetes</taxon>
        <taxon>Micrococcales</taxon>
        <taxon>Intrasporangiaceae</taxon>
        <taxon>Aquipuribacter</taxon>
    </lineage>
</organism>
<dbReference type="EMBL" id="JBHSLD010000001">
    <property type="protein sequence ID" value="MFC5379353.1"/>
    <property type="molecule type" value="Genomic_DNA"/>
</dbReference>
<keyword evidence="2" id="KW-1133">Transmembrane helix</keyword>
<sequence>MEPEVLAAIVGALASAGVAVVAALGSAVVAVVGLIGSRRAAAKAEEAQRSLEAVKGEQNRELERLKDELTRRRNAEERRQGALGELDRHREPLLLATLDLGRRIRNIRADRLLEAYVHPAPHSRHAKTARLSTLYRFARYWCVVESLYDDVHMLAFEASGATRSVSGALREIGRVMSDDNLDNKRFMVWREEQRAVAELLRPDGSGTPMLGYASFVAEFDTAFAPWLEDFHEALNEPDAAESERLASLQYRLGELAALLDTRKTYQPQWQVLYDPAPAATVEPDSPDASS</sequence>
<reference evidence="4" key="1">
    <citation type="journal article" date="2019" name="Int. J. Syst. Evol. Microbiol.">
        <title>The Global Catalogue of Microorganisms (GCM) 10K type strain sequencing project: providing services to taxonomists for standard genome sequencing and annotation.</title>
        <authorList>
            <consortium name="The Broad Institute Genomics Platform"/>
            <consortium name="The Broad Institute Genome Sequencing Center for Infectious Disease"/>
            <person name="Wu L."/>
            <person name="Ma J."/>
        </authorList>
    </citation>
    <scope>NUCLEOTIDE SEQUENCE [LARGE SCALE GENOMIC DNA]</scope>
    <source>
        <strain evidence="4">CCUG 43114</strain>
    </source>
</reference>
<feature type="transmembrane region" description="Helical" evidence="2">
    <location>
        <begin position="6"/>
        <end position="35"/>
    </location>
</feature>
<keyword evidence="2" id="KW-0472">Membrane</keyword>
<proteinExistence type="predicted"/>
<accession>A0ABW0GIR7</accession>
<keyword evidence="2" id="KW-0812">Transmembrane</keyword>
<name>A0ABW0GIR7_9MICO</name>
<dbReference type="Proteomes" id="UP001596122">
    <property type="component" value="Unassembled WGS sequence"/>
</dbReference>
<keyword evidence="4" id="KW-1185">Reference proteome</keyword>
<comment type="caution">
    <text evidence="3">The sequence shown here is derived from an EMBL/GenBank/DDBJ whole genome shotgun (WGS) entry which is preliminary data.</text>
</comment>
<evidence type="ECO:0000313" key="3">
    <source>
        <dbReference type="EMBL" id="MFC5379353.1"/>
    </source>
</evidence>
<evidence type="ECO:0008006" key="5">
    <source>
        <dbReference type="Google" id="ProtNLM"/>
    </source>
</evidence>